<proteinExistence type="predicted"/>
<organism evidence="7 8">
    <name type="scientific">Sandaracinomonas limnophila</name>
    <dbReference type="NCBI Taxonomy" id="1862386"/>
    <lineage>
        <taxon>Bacteria</taxon>
        <taxon>Pseudomonadati</taxon>
        <taxon>Bacteroidota</taxon>
        <taxon>Cytophagia</taxon>
        <taxon>Cytophagales</taxon>
        <taxon>Flectobacillaceae</taxon>
        <taxon>Sandaracinomonas</taxon>
    </lineage>
</organism>
<dbReference type="Pfam" id="PF05175">
    <property type="entry name" value="MTS"/>
    <property type="match status" value="1"/>
</dbReference>
<dbReference type="EMBL" id="SACY01000003">
    <property type="protein sequence ID" value="RVU24932.1"/>
    <property type="molecule type" value="Genomic_DNA"/>
</dbReference>
<keyword evidence="3 7" id="KW-0808">Transferase</keyword>
<evidence type="ECO:0000313" key="8">
    <source>
        <dbReference type="Proteomes" id="UP000282832"/>
    </source>
</evidence>
<evidence type="ECO:0000256" key="5">
    <source>
        <dbReference type="ARBA" id="ARBA00048391"/>
    </source>
</evidence>
<dbReference type="InterPro" id="IPR004556">
    <property type="entry name" value="HemK-like"/>
</dbReference>
<dbReference type="InterPro" id="IPR050320">
    <property type="entry name" value="N5-glutamine_MTase"/>
</dbReference>
<dbReference type="Gene3D" id="3.40.50.150">
    <property type="entry name" value="Vaccinia Virus protein VP39"/>
    <property type="match status" value="1"/>
</dbReference>
<keyword evidence="8" id="KW-1185">Reference proteome</keyword>
<keyword evidence="4" id="KW-0949">S-adenosyl-L-methionine</keyword>
<dbReference type="NCBIfam" id="TIGR00536">
    <property type="entry name" value="hemK_fam"/>
    <property type="match status" value="1"/>
</dbReference>
<dbReference type="RefSeq" id="WP_127804115.1">
    <property type="nucleotide sequence ID" value="NZ_SACY01000003.1"/>
</dbReference>
<evidence type="ECO:0000256" key="1">
    <source>
        <dbReference type="ARBA" id="ARBA00012771"/>
    </source>
</evidence>
<comment type="caution">
    <text evidence="7">The sequence shown here is derived from an EMBL/GenBank/DDBJ whole genome shotgun (WGS) entry which is preliminary data.</text>
</comment>
<dbReference type="CDD" id="cd02440">
    <property type="entry name" value="AdoMet_MTases"/>
    <property type="match status" value="1"/>
</dbReference>
<dbReference type="Proteomes" id="UP000282832">
    <property type="component" value="Unassembled WGS sequence"/>
</dbReference>
<dbReference type="EC" id="2.1.1.297" evidence="1"/>
<dbReference type="GO" id="GO:0032259">
    <property type="term" value="P:methylation"/>
    <property type="evidence" value="ECO:0007669"/>
    <property type="project" value="UniProtKB-KW"/>
</dbReference>
<reference evidence="7 8" key="1">
    <citation type="submission" date="2019-01" db="EMBL/GenBank/DDBJ databases">
        <authorList>
            <person name="Chen W.-M."/>
        </authorList>
    </citation>
    <scope>NUCLEOTIDE SEQUENCE [LARGE SCALE GENOMIC DNA]</scope>
    <source>
        <strain evidence="7 8">FSY-15</strain>
    </source>
</reference>
<gene>
    <name evidence="7" type="primary">prmC</name>
    <name evidence="7" type="ORF">EOJ36_07965</name>
</gene>
<dbReference type="PANTHER" id="PTHR18895">
    <property type="entry name" value="HEMK METHYLTRANSFERASE"/>
    <property type="match status" value="1"/>
</dbReference>
<evidence type="ECO:0000256" key="3">
    <source>
        <dbReference type="ARBA" id="ARBA00022679"/>
    </source>
</evidence>
<feature type="domain" description="Methyltransferase small" evidence="6">
    <location>
        <begin position="119"/>
        <end position="206"/>
    </location>
</feature>
<name>A0A437PRQ9_9BACT</name>
<dbReference type="InterPro" id="IPR019874">
    <property type="entry name" value="RF_methyltr_PrmC"/>
</dbReference>
<evidence type="ECO:0000259" key="6">
    <source>
        <dbReference type="Pfam" id="PF05175"/>
    </source>
</evidence>
<evidence type="ECO:0000256" key="4">
    <source>
        <dbReference type="ARBA" id="ARBA00022691"/>
    </source>
</evidence>
<dbReference type="InterPro" id="IPR007848">
    <property type="entry name" value="Small_mtfrase_dom"/>
</dbReference>
<sequence length="291" mass="33222">MPLQFVSTVLISGQIMTVGCKEIFRELVELLDSLYGQQEAEAIAYRILDLQFAIGKLDFLLNKEIELPTSWEQIKLELQAGKPFQYVLGKEFFCDLKIGLNESTLIPRPETEELVGLILSKVKGGKILDIGTGSGCIPLSIKKSLPQAEVFAWDISELALDQAKKNAENLQINVDFQLQDVFEWRNSEGNWDVIISNPPYVLEEEKKEMKSHVLDFEPPLALFVPNENPLLYYKAIAEMAKERLNPGGFLYFEINQLFGKEVKQMMENIGFENVQIVKDFRGKDRFVYGKF</sequence>
<dbReference type="InterPro" id="IPR002052">
    <property type="entry name" value="DNA_methylase_N6_adenine_CS"/>
</dbReference>
<evidence type="ECO:0000256" key="2">
    <source>
        <dbReference type="ARBA" id="ARBA00022603"/>
    </source>
</evidence>
<dbReference type="GO" id="GO:0102559">
    <property type="term" value="F:peptide chain release factor N(5)-glutamine methyltransferase activity"/>
    <property type="evidence" value="ECO:0007669"/>
    <property type="project" value="UniProtKB-EC"/>
</dbReference>
<keyword evidence="2 7" id="KW-0489">Methyltransferase</keyword>
<evidence type="ECO:0000313" key="7">
    <source>
        <dbReference type="EMBL" id="RVU24932.1"/>
    </source>
</evidence>
<dbReference type="SUPFAM" id="SSF53335">
    <property type="entry name" value="S-adenosyl-L-methionine-dependent methyltransferases"/>
    <property type="match status" value="1"/>
</dbReference>
<protein>
    <recommendedName>
        <fullName evidence="1">peptide chain release factor N(5)-glutamine methyltransferase</fullName>
        <ecNumber evidence="1">2.1.1.297</ecNumber>
    </recommendedName>
</protein>
<dbReference type="GO" id="GO:0003676">
    <property type="term" value="F:nucleic acid binding"/>
    <property type="evidence" value="ECO:0007669"/>
    <property type="project" value="InterPro"/>
</dbReference>
<dbReference type="AlphaFoldDB" id="A0A437PRQ9"/>
<dbReference type="PANTHER" id="PTHR18895:SF74">
    <property type="entry name" value="MTRF1L RELEASE FACTOR GLUTAMINE METHYLTRANSFERASE"/>
    <property type="match status" value="1"/>
</dbReference>
<dbReference type="NCBIfam" id="TIGR03534">
    <property type="entry name" value="RF_mod_PrmC"/>
    <property type="match status" value="1"/>
</dbReference>
<dbReference type="OrthoDB" id="9800643at2"/>
<comment type="catalytic activity">
    <reaction evidence="5">
        <text>L-glutaminyl-[peptide chain release factor] + S-adenosyl-L-methionine = N(5)-methyl-L-glutaminyl-[peptide chain release factor] + S-adenosyl-L-homocysteine + H(+)</text>
        <dbReference type="Rhea" id="RHEA:42896"/>
        <dbReference type="Rhea" id="RHEA-COMP:10271"/>
        <dbReference type="Rhea" id="RHEA-COMP:10272"/>
        <dbReference type="ChEBI" id="CHEBI:15378"/>
        <dbReference type="ChEBI" id="CHEBI:30011"/>
        <dbReference type="ChEBI" id="CHEBI:57856"/>
        <dbReference type="ChEBI" id="CHEBI:59789"/>
        <dbReference type="ChEBI" id="CHEBI:61891"/>
        <dbReference type="EC" id="2.1.1.297"/>
    </reaction>
</comment>
<accession>A0A437PRQ9</accession>
<dbReference type="PROSITE" id="PS00092">
    <property type="entry name" value="N6_MTASE"/>
    <property type="match status" value="1"/>
</dbReference>
<dbReference type="InterPro" id="IPR029063">
    <property type="entry name" value="SAM-dependent_MTases_sf"/>
</dbReference>